<feature type="region of interest" description="Disordered" evidence="3">
    <location>
        <begin position="1"/>
        <end position="22"/>
    </location>
</feature>
<dbReference type="InterPro" id="IPR011010">
    <property type="entry name" value="DNA_brk_join_enz"/>
</dbReference>
<evidence type="ECO:0000256" key="2">
    <source>
        <dbReference type="ARBA" id="ARBA00023172"/>
    </source>
</evidence>
<evidence type="ECO:0000313" key="5">
    <source>
        <dbReference type="EMBL" id="RFC67388.1"/>
    </source>
</evidence>
<feature type="domain" description="Tyr recombinase" evidence="4">
    <location>
        <begin position="217"/>
        <end position="392"/>
    </location>
</feature>
<evidence type="ECO:0000313" key="6">
    <source>
        <dbReference type="Proteomes" id="UP000262379"/>
    </source>
</evidence>
<evidence type="ECO:0000256" key="1">
    <source>
        <dbReference type="ARBA" id="ARBA00022908"/>
    </source>
</evidence>
<proteinExistence type="predicted"/>
<dbReference type="Proteomes" id="UP000262379">
    <property type="component" value="Unassembled WGS sequence"/>
</dbReference>
<evidence type="ECO:0000259" key="4">
    <source>
        <dbReference type="PROSITE" id="PS51898"/>
    </source>
</evidence>
<dbReference type="InterPro" id="IPR050090">
    <property type="entry name" value="Tyrosine_recombinase_XerCD"/>
</dbReference>
<dbReference type="PANTHER" id="PTHR30349:SF88">
    <property type="entry name" value="BLL1584 PROTEIN"/>
    <property type="match status" value="1"/>
</dbReference>
<dbReference type="EMBL" id="QURN01000008">
    <property type="protein sequence ID" value="RFC67388.1"/>
    <property type="molecule type" value="Genomic_DNA"/>
</dbReference>
<dbReference type="Pfam" id="PF00589">
    <property type="entry name" value="Phage_integrase"/>
    <property type="match status" value="1"/>
</dbReference>
<protein>
    <submittedName>
        <fullName evidence="5">Integrase</fullName>
    </submittedName>
</protein>
<dbReference type="InterPro" id="IPR013762">
    <property type="entry name" value="Integrase-like_cat_sf"/>
</dbReference>
<dbReference type="GO" id="GO:0015074">
    <property type="term" value="P:DNA integration"/>
    <property type="evidence" value="ECO:0007669"/>
    <property type="project" value="UniProtKB-KW"/>
</dbReference>
<dbReference type="SUPFAM" id="SSF56349">
    <property type="entry name" value="DNA breaking-rejoining enzymes"/>
    <property type="match status" value="1"/>
</dbReference>
<accession>A0A371XDT5</accession>
<name>A0A371XDT5_9HYPH</name>
<keyword evidence="2" id="KW-0233">DNA recombination</keyword>
<evidence type="ECO:0000256" key="3">
    <source>
        <dbReference type="SAM" id="MobiDB-lite"/>
    </source>
</evidence>
<reference evidence="6" key="1">
    <citation type="submission" date="2018-08" db="EMBL/GenBank/DDBJ databases">
        <authorList>
            <person name="Im W.T."/>
        </authorList>
    </citation>
    <scope>NUCLEOTIDE SEQUENCE [LARGE SCALE GENOMIC DNA]</scope>
    <source>
        <strain evidence="6">LA-28</strain>
    </source>
</reference>
<dbReference type="InterPro" id="IPR002104">
    <property type="entry name" value="Integrase_catalytic"/>
</dbReference>
<organism evidence="5 6">
    <name type="scientific">Mesorhizobium denitrificans</name>
    <dbReference type="NCBI Taxonomy" id="2294114"/>
    <lineage>
        <taxon>Bacteria</taxon>
        <taxon>Pseudomonadati</taxon>
        <taxon>Pseudomonadota</taxon>
        <taxon>Alphaproteobacteria</taxon>
        <taxon>Hyphomicrobiales</taxon>
        <taxon>Phyllobacteriaceae</taxon>
        <taxon>Mesorhizobium</taxon>
    </lineage>
</organism>
<gene>
    <name evidence="5" type="ORF">DY251_11595</name>
</gene>
<dbReference type="PROSITE" id="PS51898">
    <property type="entry name" value="TYR_RECOMBINASE"/>
    <property type="match status" value="1"/>
</dbReference>
<comment type="caution">
    <text evidence="5">The sequence shown here is derived from an EMBL/GenBank/DDBJ whole genome shotgun (WGS) entry which is preliminary data.</text>
</comment>
<keyword evidence="6" id="KW-1185">Reference proteome</keyword>
<keyword evidence="1" id="KW-0229">DNA integration</keyword>
<dbReference type="GO" id="GO:0006310">
    <property type="term" value="P:DNA recombination"/>
    <property type="evidence" value="ECO:0007669"/>
    <property type="project" value="UniProtKB-KW"/>
</dbReference>
<dbReference type="PANTHER" id="PTHR30349">
    <property type="entry name" value="PHAGE INTEGRASE-RELATED"/>
    <property type="match status" value="1"/>
</dbReference>
<dbReference type="GO" id="GO:0003677">
    <property type="term" value="F:DNA binding"/>
    <property type="evidence" value="ECO:0007669"/>
    <property type="project" value="InterPro"/>
</dbReference>
<sequence length="392" mass="43189">MERQMADLSRIGDRDRLRPKVGDEPHWQRLRAGCYLGFRPSRKGGKGTWFARAYGEAGKYLRKPLGDYGALTGNEVFTQARKDAEAWAEQVESGGIRAEKVETVADACRSYLKEKPGLIAEGVFRRHVFDDPIANVRVDKLRRHHLAAWRKRLENAPALITRNKGGETRTKSRARSTVNRDMVPLRAALGRILVPGPPNTDAAWQEALKPLKGADKRRDIYLDRAERKRLLESVDDEAGPFLRSMCLLPLRPGTLAALKAADFDKRTSTLTIGKDKNGKPRQIAIPANIAEFLTQQTKGKLPAAPIFQRATGSAWNKDAWKLPVKEAVKKAKLPSGVSAYTLRHCVLTDLVNGGLPVLTVAQISGTSVAMIEKHYGHLVGSAAADALADLAL</sequence>
<dbReference type="Gene3D" id="1.10.443.10">
    <property type="entry name" value="Intergrase catalytic core"/>
    <property type="match status" value="1"/>
</dbReference>
<dbReference type="AlphaFoldDB" id="A0A371XDT5"/>